<evidence type="ECO:0000256" key="6">
    <source>
        <dbReference type="ARBA" id="ARBA00047334"/>
    </source>
</evidence>
<comment type="pathway">
    <text evidence="1 9 11">Cofactor biosynthesis; thiamine diphosphate biosynthesis; thiamine phosphate from 4-amino-2-methyl-5-diphosphomethylpyrimidine and 4-methyl-5-(2-phosphoethyl)-thiazole: step 1/1.</text>
</comment>
<evidence type="ECO:0000256" key="5">
    <source>
        <dbReference type="ARBA" id="ARBA00022977"/>
    </source>
</evidence>
<protein>
    <recommendedName>
        <fullName evidence="9">Thiamine-phosphate synthase</fullName>
        <shortName evidence="9">TP synthase</shortName>
        <shortName evidence="9">TPS</shortName>
        <ecNumber evidence="9">2.5.1.3</ecNumber>
    </recommendedName>
    <alternativeName>
        <fullName evidence="9">Thiamine-phosphate pyrophosphorylase</fullName>
        <shortName evidence="9">TMP pyrophosphorylase</shortName>
        <shortName evidence="9">TMP-PPase</shortName>
    </alternativeName>
</protein>
<comment type="similarity">
    <text evidence="9 10">Belongs to the thiamine-phosphate synthase family.</text>
</comment>
<comment type="catalytic activity">
    <reaction evidence="6 9 10">
        <text>4-methyl-5-(2-phosphooxyethyl)-thiazole + 4-amino-2-methyl-5-(diphosphooxymethyl)pyrimidine + H(+) = thiamine phosphate + diphosphate</text>
        <dbReference type="Rhea" id="RHEA:22328"/>
        <dbReference type="ChEBI" id="CHEBI:15378"/>
        <dbReference type="ChEBI" id="CHEBI:33019"/>
        <dbReference type="ChEBI" id="CHEBI:37575"/>
        <dbReference type="ChEBI" id="CHEBI:57841"/>
        <dbReference type="ChEBI" id="CHEBI:58296"/>
        <dbReference type="EC" id="2.5.1.3"/>
    </reaction>
</comment>
<evidence type="ECO:0000313" key="14">
    <source>
        <dbReference type="Proteomes" id="UP001158049"/>
    </source>
</evidence>
<dbReference type="PANTHER" id="PTHR20857">
    <property type="entry name" value="THIAMINE-PHOSPHATE PYROPHOSPHORYLASE"/>
    <property type="match status" value="1"/>
</dbReference>
<dbReference type="CDD" id="cd00564">
    <property type="entry name" value="TMP_TenI"/>
    <property type="match status" value="1"/>
</dbReference>
<dbReference type="InterPro" id="IPR022998">
    <property type="entry name" value="ThiamineP_synth_TenI"/>
</dbReference>
<feature type="binding site" evidence="9">
    <location>
        <position position="138"/>
    </location>
    <ligand>
        <name>4-amino-2-methyl-5-(diphosphooxymethyl)pyrimidine</name>
        <dbReference type="ChEBI" id="CHEBI:57841"/>
    </ligand>
</feature>
<dbReference type="InterPro" id="IPR036206">
    <property type="entry name" value="ThiamineP_synth_sf"/>
</dbReference>
<gene>
    <name evidence="9" type="primary">thiE</name>
    <name evidence="13" type="ORF">SAMN06295970_114109</name>
</gene>
<evidence type="ECO:0000259" key="12">
    <source>
        <dbReference type="Pfam" id="PF02581"/>
    </source>
</evidence>
<reference evidence="13 14" key="1">
    <citation type="submission" date="2017-05" db="EMBL/GenBank/DDBJ databases">
        <authorList>
            <person name="Varghese N."/>
            <person name="Submissions S."/>
        </authorList>
    </citation>
    <scope>NUCLEOTIDE SEQUENCE [LARGE SCALE GENOMIC DNA]</scope>
    <source>
        <strain evidence="13 14">DSM 26001</strain>
    </source>
</reference>
<dbReference type="Gene3D" id="3.20.20.70">
    <property type="entry name" value="Aldolase class I"/>
    <property type="match status" value="1"/>
</dbReference>
<feature type="binding site" evidence="9">
    <location>
        <position position="69"/>
    </location>
    <ligand>
        <name>4-amino-2-methyl-5-(diphosphooxymethyl)pyrimidine</name>
        <dbReference type="ChEBI" id="CHEBI:57841"/>
    </ligand>
</feature>
<feature type="binding site" evidence="9">
    <location>
        <position position="70"/>
    </location>
    <ligand>
        <name>Mg(2+)</name>
        <dbReference type="ChEBI" id="CHEBI:18420"/>
    </ligand>
</feature>
<comment type="caution">
    <text evidence="13">The sequence shown here is derived from an EMBL/GenBank/DDBJ whole genome shotgun (WGS) entry which is preliminary data.</text>
</comment>
<comment type="function">
    <text evidence="9">Condenses 4-methyl-5-(beta-hydroxyethyl)thiazole monophosphate (THZ-P) and 2-methyl-4-amino-5-hydroxymethyl pyrimidine pyrophosphate (HMP-PP) to form thiamine monophosphate (TMP).</text>
</comment>
<dbReference type="NCBIfam" id="TIGR00693">
    <property type="entry name" value="thiE"/>
    <property type="match status" value="1"/>
</dbReference>
<evidence type="ECO:0000256" key="9">
    <source>
        <dbReference type="HAMAP-Rule" id="MF_00097"/>
    </source>
</evidence>
<evidence type="ECO:0000256" key="8">
    <source>
        <dbReference type="ARBA" id="ARBA00047883"/>
    </source>
</evidence>
<dbReference type="InterPro" id="IPR013785">
    <property type="entry name" value="Aldolase_TIM"/>
</dbReference>
<evidence type="ECO:0000256" key="3">
    <source>
        <dbReference type="ARBA" id="ARBA00022723"/>
    </source>
</evidence>
<dbReference type="EMBL" id="FXUL01000014">
    <property type="protein sequence ID" value="SMP69007.1"/>
    <property type="molecule type" value="Genomic_DNA"/>
</dbReference>
<keyword evidence="2 9" id="KW-0808">Transferase</keyword>
<evidence type="ECO:0000256" key="4">
    <source>
        <dbReference type="ARBA" id="ARBA00022842"/>
    </source>
</evidence>
<keyword evidence="14" id="KW-1185">Reference proteome</keyword>
<keyword evidence="4 9" id="KW-0460">Magnesium</keyword>
<comment type="cofactor">
    <cofactor evidence="9">
        <name>Mg(2+)</name>
        <dbReference type="ChEBI" id="CHEBI:18420"/>
    </cofactor>
    <text evidence="9">Binds 1 Mg(2+) ion per subunit.</text>
</comment>
<feature type="binding site" evidence="9">
    <location>
        <begin position="37"/>
        <end position="41"/>
    </location>
    <ligand>
        <name>4-amino-2-methyl-5-(diphosphooxymethyl)pyrimidine</name>
        <dbReference type="ChEBI" id="CHEBI:57841"/>
    </ligand>
</feature>
<keyword evidence="5 9" id="KW-0784">Thiamine biosynthesis</keyword>
<comment type="catalytic activity">
    <reaction evidence="8 9 10">
        <text>2-[(2R,5Z)-2-carboxy-4-methylthiazol-5(2H)-ylidene]ethyl phosphate + 4-amino-2-methyl-5-(diphosphooxymethyl)pyrimidine + 2 H(+) = thiamine phosphate + CO2 + diphosphate</text>
        <dbReference type="Rhea" id="RHEA:47844"/>
        <dbReference type="ChEBI" id="CHEBI:15378"/>
        <dbReference type="ChEBI" id="CHEBI:16526"/>
        <dbReference type="ChEBI" id="CHEBI:33019"/>
        <dbReference type="ChEBI" id="CHEBI:37575"/>
        <dbReference type="ChEBI" id="CHEBI:57841"/>
        <dbReference type="ChEBI" id="CHEBI:62899"/>
        <dbReference type="EC" id="2.5.1.3"/>
    </reaction>
</comment>
<dbReference type="Proteomes" id="UP001158049">
    <property type="component" value="Unassembled WGS sequence"/>
</dbReference>
<dbReference type="PANTHER" id="PTHR20857:SF15">
    <property type="entry name" value="THIAMINE-PHOSPHATE SYNTHASE"/>
    <property type="match status" value="1"/>
</dbReference>
<dbReference type="SUPFAM" id="SSF51391">
    <property type="entry name" value="Thiamin phosphate synthase"/>
    <property type="match status" value="1"/>
</dbReference>
<dbReference type="InterPro" id="IPR034291">
    <property type="entry name" value="TMP_synthase"/>
</dbReference>
<evidence type="ECO:0000256" key="1">
    <source>
        <dbReference type="ARBA" id="ARBA00005165"/>
    </source>
</evidence>
<accession>A0ABY1QIF4</accession>
<feature type="binding site" evidence="9">
    <location>
        <position position="89"/>
    </location>
    <ligand>
        <name>Mg(2+)</name>
        <dbReference type="ChEBI" id="CHEBI:18420"/>
    </ligand>
</feature>
<feature type="binding site" evidence="9">
    <location>
        <position position="165"/>
    </location>
    <ligand>
        <name>2-[(2R,5Z)-2-carboxy-4-methylthiazol-5(2H)-ylidene]ethyl phosphate</name>
        <dbReference type="ChEBI" id="CHEBI:62899"/>
    </ligand>
</feature>
<comment type="catalytic activity">
    <reaction evidence="7 9 10">
        <text>2-(2-carboxy-4-methylthiazol-5-yl)ethyl phosphate + 4-amino-2-methyl-5-(diphosphooxymethyl)pyrimidine + 2 H(+) = thiamine phosphate + CO2 + diphosphate</text>
        <dbReference type="Rhea" id="RHEA:47848"/>
        <dbReference type="ChEBI" id="CHEBI:15378"/>
        <dbReference type="ChEBI" id="CHEBI:16526"/>
        <dbReference type="ChEBI" id="CHEBI:33019"/>
        <dbReference type="ChEBI" id="CHEBI:37575"/>
        <dbReference type="ChEBI" id="CHEBI:57841"/>
        <dbReference type="ChEBI" id="CHEBI:62890"/>
        <dbReference type="EC" id="2.5.1.3"/>
    </reaction>
</comment>
<feature type="binding site" evidence="9">
    <location>
        <begin position="185"/>
        <end position="186"/>
    </location>
    <ligand>
        <name>2-[(2R,5Z)-2-carboxy-4-methylthiazol-5(2H)-ylidene]ethyl phosphate</name>
        <dbReference type="ChEBI" id="CHEBI:62899"/>
    </ligand>
</feature>
<sequence length="205" mass="21656">MQAALKGLYLVTPDWDDTDRLVSISEAGLKGGAALLQYRHKTASPSLRREQATALLALCRRQGKPFIINDYPELCVELDADGIHVGGTDASVAEVRRQVGPDRIVGSSCYGSLELAQSAQAAGASYVAFGGFYPSRIKKYEVSTPVDIVTRARQAVALPNVVIGGMTRENAVPLIAAGADMVAVISSVYFADDPEGAARALAGLF</sequence>
<proteinExistence type="inferred from homology"/>
<evidence type="ECO:0000256" key="11">
    <source>
        <dbReference type="RuleBase" id="RU004253"/>
    </source>
</evidence>
<evidence type="ECO:0000256" key="10">
    <source>
        <dbReference type="RuleBase" id="RU003826"/>
    </source>
</evidence>
<dbReference type="Pfam" id="PF02581">
    <property type="entry name" value="TMP-TENI"/>
    <property type="match status" value="1"/>
</dbReference>
<feature type="domain" description="Thiamine phosphate synthase/TenI" evidence="12">
    <location>
        <begin position="8"/>
        <end position="188"/>
    </location>
</feature>
<name>A0ABY1QIF4_9BURK</name>
<keyword evidence="3 9" id="KW-0479">Metal-binding</keyword>
<evidence type="ECO:0000313" key="13">
    <source>
        <dbReference type="EMBL" id="SMP69007.1"/>
    </source>
</evidence>
<feature type="binding site" evidence="9">
    <location>
        <position position="108"/>
    </location>
    <ligand>
        <name>4-amino-2-methyl-5-(diphosphooxymethyl)pyrimidine</name>
        <dbReference type="ChEBI" id="CHEBI:57841"/>
    </ligand>
</feature>
<comment type="caution">
    <text evidence="9">Lacks conserved residue(s) required for the propagation of feature annotation.</text>
</comment>
<evidence type="ECO:0000256" key="7">
    <source>
        <dbReference type="ARBA" id="ARBA00047851"/>
    </source>
</evidence>
<evidence type="ECO:0000256" key="2">
    <source>
        <dbReference type="ARBA" id="ARBA00022679"/>
    </source>
</evidence>
<organism evidence="13 14">
    <name type="scientific">Noviherbaspirillum suwonense</name>
    <dbReference type="NCBI Taxonomy" id="1224511"/>
    <lineage>
        <taxon>Bacteria</taxon>
        <taxon>Pseudomonadati</taxon>
        <taxon>Pseudomonadota</taxon>
        <taxon>Betaproteobacteria</taxon>
        <taxon>Burkholderiales</taxon>
        <taxon>Oxalobacteraceae</taxon>
        <taxon>Noviherbaspirillum</taxon>
    </lineage>
</organism>
<dbReference type="EC" id="2.5.1.3" evidence="9"/>
<dbReference type="HAMAP" id="MF_00097">
    <property type="entry name" value="TMP_synthase"/>
    <property type="match status" value="1"/>
</dbReference>